<organism evidence="2 3">
    <name type="scientific">Fomitopsis schrenkii</name>
    <name type="common">Brown rot fungus</name>
    <dbReference type="NCBI Taxonomy" id="2126942"/>
    <lineage>
        <taxon>Eukaryota</taxon>
        <taxon>Fungi</taxon>
        <taxon>Dikarya</taxon>
        <taxon>Basidiomycota</taxon>
        <taxon>Agaricomycotina</taxon>
        <taxon>Agaricomycetes</taxon>
        <taxon>Polyporales</taxon>
        <taxon>Fomitopsis</taxon>
    </lineage>
</organism>
<feature type="compositionally biased region" description="Acidic residues" evidence="1">
    <location>
        <begin position="104"/>
        <end position="115"/>
    </location>
</feature>
<dbReference type="HOGENOM" id="CLU_332336_0_0_1"/>
<protein>
    <submittedName>
        <fullName evidence="2">Uncharacterized protein</fullName>
    </submittedName>
</protein>
<gene>
    <name evidence="2" type="ORF">FOMPIDRAFT_1046918</name>
</gene>
<keyword evidence="3" id="KW-1185">Reference proteome</keyword>
<name>S8EGE8_FOMSC</name>
<feature type="compositionally biased region" description="Polar residues" evidence="1">
    <location>
        <begin position="258"/>
        <end position="270"/>
    </location>
</feature>
<evidence type="ECO:0000256" key="1">
    <source>
        <dbReference type="SAM" id="MobiDB-lite"/>
    </source>
</evidence>
<evidence type="ECO:0000313" key="3">
    <source>
        <dbReference type="Proteomes" id="UP000015241"/>
    </source>
</evidence>
<feature type="compositionally biased region" description="Basic and acidic residues" evidence="1">
    <location>
        <begin position="651"/>
        <end position="664"/>
    </location>
</feature>
<feature type="region of interest" description="Disordered" evidence="1">
    <location>
        <begin position="56"/>
        <end position="373"/>
    </location>
</feature>
<sequence>MIKQNASLDQTARFFRCSEDTIRRITQNDRFPYLDNEVEDPIYLEEWDAEVMEVDDMEDSVPGSTSNPGVPAANRTARRQRQPQVGATLRATGHSGDAIVIYSEDSEFQPGDDSERDGSSDSESRNSEPPPSRRASARLRRQPAPYVRTSLSPDLVLRTRRRRKSLTEMDQDGEEDGDGEDGADNDGAEDGASGAEHDVGPDTVESAPQESVPSPLSVCTPSIRAGAQPRQVGPDSNANEGVSTQSRLAEPSPPKRTVPSSNSAQPSQTVPRGRAPSRHTLPSNEDRTLRRKSPGPVLLYCTTRTPEDPNITSTNGASPRARLRPLSLPLPRRSSGAATPGPSGSSVPPQRASQPAERHPLALSAQLPPESSMPEFWSVVIDKLGRSSSPRNPTDSPSVSKAATAGGDASVPQRLGSESAQPGQPQSLPTRSGPRPTAHRPPLSSGKLLPRFLDDFWPAPSRTPPDARHSPVNLPRESGGDPSEAKPAEDVGGIAPKRKYEDEDDQGRRLDQLELPWAQEPKRVKVDPEESSTSGRNLRNDIKTESGSGIVGPSMTSGPYVGKTEPRTPHIVRTYSESSAEAEAEVEMALQVLSATTDGEGQVSTAEDFDIDIDAELDRKLSVTPKRIASPDVASSTVDPNDIIAPLTPPAHEETAGVDGDKTGSMDVDGDETGPMNVDHSDGMTEKVDSGVDISRKEATPVPCSAHKSSGPPIGTGQVLAAQPLVRSDTASTQSTFVEDGRDGTEPMKRSVSVTPRKPDVGGGSSDGATTAESDSDMKKIEDEPELDPDVARYIEGLGLQPHVYASRLALIGLTSGAIIAATRNYVSEARKDKLEEDLQRLSGLSVVECAVLVSGLRRSS</sequence>
<feature type="region of interest" description="Disordered" evidence="1">
    <location>
        <begin position="726"/>
        <end position="788"/>
    </location>
</feature>
<accession>S8EGE8</accession>
<feature type="compositionally biased region" description="Acidic residues" evidence="1">
    <location>
        <begin position="169"/>
        <end position="189"/>
    </location>
</feature>
<feature type="compositionally biased region" description="Basic and acidic residues" evidence="1">
    <location>
        <begin position="116"/>
        <end position="126"/>
    </location>
</feature>
<feature type="compositionally biased region" description="Polar residues" evidence="1">
    <location>
        <begin position="386"/>
        <end position="401"/>
    </location>
</feature>
<feature type="region of interest" description="Disordered" evidence="1">
    <location>
        <begin position="385"/>
        <end position="570"/>
    </location>
</feature>
<evidence type="ECO:0000313" key="2">
    <source>
        <dbReference type="EMBL" id="EPT03368.1"/>
    </source>
</evidence>
<dbReference type="InParanoid" id="S8EGE8"/>
<feature type="region of interest" description="Disordered" evidence="1">
    <location>
        <begin position="630"/>
        <end position="687"/>
    </location>
</feature>
<feature type="compositionally biased region" description="Basic and acidic residues" evidence="1">
    <location>
        <begin position="739"/>
        <end position="749"/>
    </location>
</feature>
<feature type="compositionally biased region" description="Low complexity" evidence="1">
    <location>
        <begin position="317"/>
        <end position="349"/>
    </location>
</feature>
<dbReference type="EMBL" id="KE504130">
    <property type="protein sequence ID" value="EPT03368.1"/>
    <property type="molecule type" value="Genomic_DNA"/>
</dbReference>
<feature type="compositionally biased region" description="Polar residues" evidence="1">
    <location>
        <begin position="416"/>
        <end position="430"/>
    </location>
</feature>
<dbReference type="Proteomes" id="UP000015241">
    <property type="component" value="Unassembled WGS sequence"/>
</dbReference>
<feature type="compositionally biased region" description="Polar residues" evidence="1">
    <location>
        <begin position="206"/>
        <end position="220"/>
    </location>
</feature>
<proteinExistence type="predicted"/>
<dbReference type="AlphaFoldDB" id="S8EGE8"/>
<dbReference type="STRING" id="743788.S8EGE8"/>
<feature type="compositionally biased region" description="Polar residues" evidence="1">
    <location>
        <begin position="234"/>
        <end position="247"/>
    </location>
</feature>
<reference evidence="2 3" key="1">
    <citation type="journal article" date="2012" name="Science">
        <title>The Paleozoic origin of enzymatic lignin decomposition reconstructed from 31 fungal genomes.</title>
        <authorList>
            <person name="Floudas D."/>
            <person name="Binder M."/>
            <person name="Riley R."/>
            <person name="Barry K."/>
            <person name="Blanchette R.A."/>
            <person name="Henrissat B."/>
            <person name="Martinez A.T."/>
            <person name="Otillar R."/>
            <person name="Spatafora J.W."/>
            <person name="Yadav J.S."/>
            <person name="Aerts A."/>
            <person name="Benoit I."/>
            <person name="Boyd A."/>
            <person name="Carlson A."/>
            <person name="Copeland A."/>
            <person name="Coutinho P.M."/>
            <person name="de Vries R.P."/>
            <person name="Ferreira P."/>
            <person name="Findley K."/>
            <person name="Foster B."/>
            <person name="Gaskell J."/>
            <person name="Glotzer D."/>
            <person name="Gorecki P."/>
            <person name="Heitman J."/>
            <person name="Hesse C."/>
            <person name="Hori C."/>
            <person name="Igarashi K."/>
            <person name="Jurgens J.A."/>
            <person name="Kallen N."/>
            <person name="Kersten P."/>
            <person name="Kohler A."/>
            <person name="Kuees U."/>
            <person name="Kumar T.K.A."/>
            <person name="Kuo A."/>
            <person name="LaButti K."/>
            <person name="Larrondo L.F."/>
            <person name="Lindquist E."/>
            <person name="Ling A."/>
            <person name="Lombard V."/>
            <person name="Lucas S."/>
            <person name="Lundell T."/>
            <person name="Martin R."/>
            <person name="McLaughlin D.J."/>
            <person name="Morgenstern I."/>
            <person name="Morin E."/>
            <person name="Murat C."/>
            <person name="Nagy L.G."/>
            <person name="Nolan M."/>
            <person name="Ohm R.A."/>
            <person name="Patyshakuliyeva A."/>
            <person name="Rokas A."/>
            <person name="Ruiz-Duenas F.J."/>
            <person name="Sabat G."/>
            <person name="Salamov A."/>
            <person name="Samejima M."/>
            <person name="Schmutz J."/>
            <person name="Slot J.C."/>
            <person name="St John F."/>
            <person name="Stenlid J."/>
            <person name="Sun H."/>
            <person name="Sun S."/>
            <person name="Syed K."/>
            <person name="Tsang A."/>
            <person name="Wiebenga A."/>
            <person name="Young D."/>
            <person name="Pisabarro A."/>
            <person name="Eastwood D.C."/>
            <person name="Martin F."/>
            <person name="Cullen D."/>
            <person name="Grigoriev I.V."/>
            <person name="Hibbett D.S."/>
        </authorList>
    </citation>
    <scope>NUCLEOTIDE SEQUENCE</scope>
    <source>
        <strain evidence="3">FP-58527</strain>
    </source>
</reference>
<feature type="compositionally biased region" description="Basic and acidic residues" evidence="1">
    <location>
        <begin position="498"/>
        <end position="512"/>
    </location>
</feature>